<reference evidence="2 3" key="1">
    <citation type="journal article" date="2020" name="Syst. Appl. Microbiol.">
        <title>Alienimonas chondri sp. nov., a novel planctomycete isolated from the biofilm of the red alga Chondrus crispus.</title>
        <authorList>
            <person name="Vitorino I."/>
            <person name="Albuquerque L."/>
            <person name="Wiegand S."/>
            <person name="Kallscheuer N."/>
            <person name="da Costa M.S."/>
            <person name="Lobo-da-Cunha A."/>
            <person name="Jogler C."/>
            <person name="Lage O.M."/>
        </authorList>
    </citation>
    <scope>NUCLEOTIDE SEQUENCE [LARGE SCALE GENOMIC DNA]</scope>
    <source>
        <strain evidence="2 3">LzC2</strain>
    </source>
</reference>
<accession>A0ABX1VG76</accession>
<gene>
    <name evidence="2" type="ORF">LzC2_23490</name>
</gene>
<evidence type="ECO:0000313" key="2">
    <source>
        <dbReference type="EMBL" id="NNJ26267.1"/>
    </source>
</evidence>
<dbReference type="EMBL" id="WTPX01000069">
    <property type="protein sequence ID" value="NNJ26267.1"/>
    <property type="molecule type" value="Genomic_DNA"/>
</dbReference>
<feature type="transmembrane region" description="Helical" evidence="1">
    <location>
        <begin position="20"/>
        <end position="40"/>
    </location>
</feature>
<evidence type="ECO:0000256" key="1">
    <source>
        <dbReference type="SAM" id="Phobius"/>
    </source>
</evidence>
<comment type="caution">
    <text evidence="2">The sequence shown here is derived from an EMBL/GenBank/DDBJ whole genome shotgun (WGS) entry which is preliminary data.</text>
</comment>
<keyword evidence="1" id="KW-0472">Membrane</keyword>
<evidence type="ECO:0008006" key="4">
    <source>
        <dbReference type="Google" id="ProtNLM"/>
    </source>
</evidence>
<evidence type="ECO:0000313" key="3">
    <source>
        <dbReference type="Proteomes" id="UP000609651"/>
    </source>
</evidence>
<keyword evidence="3" id="KW-1185">Reference proteome</keyword>
<sequence>MNAPLVRRSRRKALPARAGLTLLEVIAASGVIALALAPALRMTRTALMAADRLDRQERCLTAANDRIETLMARTAADWDGQVTSTPVYSTVAVDGYPGMRASELTTDSTSYGGIPGRLAAIGTLTWYDEDGDASPDADEPQALLTVAVARLSAYEAHANP</sequence>
<keyword evidence="1" id="KW-1133">Transmembrane helix</keyword>
<keyword evidence="1" id="KW-0812">Transmembrane</keyword>
<dbReference type="RefSeq" id="WP_171187120.1">
    <property type="nucleotide sequence ID" value="NZ_WTPX01000069.1"/>
</dbReference>
<proteinExistence type="predicted"/>
<dbReference type="Proteomes" id="UP000609651">
    <property type="component" value="Unassembled WGS sequence"/>
</dbReference>
<protein>
    <recommendedName>
        <fullName evidence="4">Prepilin-type N-terminal cleavage/methylation domain-containing protein</fullName>
    </recommendedName>
</protein>
<organism evidence="2 3">
    <name type="scientific">Alienimonas chondri</name>
    <dbReference type="NCBI Taxonomy" id="2681879"/>
    <lineage>
        <taxon>Bacteria</taxon>
        <taxon>Pseudomonadati</taxon>
        <taxon>Planctomycetota</taxon>
        <taxon>Planctomycetia</taxon>
        <taxon>Planctomycetales</taxon>
        <taxon>Planctomycetaceae</taxon>
        <taxon>Alienimonas</taxon>
    </lineage>
</organism>
<name>A0ABX1VG76_9PLAN</name>